<dbReference type="InterPro" id="IPR036188">
    <property type="entry name" value="FAD/NAD-bd_sf"/>
</dbReference>
<evidence type="ECO:0000256" key="2">
    <source>
        <dbReference type="ARBA" id="ARBA00022630"/>
    </source>
</evidence>
<dbReference type="SUPFAM" id="SSF51905">
    <property type="entry name" value="FAD/NAD(P)-binding domain"/>
    <property type="match status" value="1"/>
</dbReference>
<evidence type="ECO:0000313" key="7">
    <source>
        <dbReference type="EMBL" id="GLQ21401.1"/>
    </source>
</evidence>
<dbReference type="PRINTS" id="PR00420">
    <property type="entry name" value="RNGMNOXGNASE"/>
</dbReference>
<keyword evidence="4" id="KW-0560">Oxidoreductase</keyword>
<proteinExistence type="predicted"/>
<dbReference type="InterPro" id="IPR002938">
    <property type="entry name" value="FAD-bd"/>
</dbReference>
<dbReference type="EMBL" id="BSNJ01000005">
    <property type="protein sequence ID" value="GLQ21401.1"/>
    <property type="molecule type" value="Genomic_DNA"/>
</dbReference>
<reference evidence="7" key="1">
    <citation type="journal article" date="2014" name="Int. J. Syst. Evol. Microbiol.">
        <title>Complete genome of a new Firmicutes species belonging to the dominant human colonic microbiota ('Ruminococcus bicirculans') reveals two chromosomes and a selective capacity to utilize plant glucans.</title>
        <authorList>
            <consortium name="NISC Comparative Sequencing Program"/>
            <person name="Wegmann U."/>
            <person name="Louis P."/>
            <person name="Goesmann A."/>
            <person name="Henrissat B."/>
            <person name="Duncan S.H."/>
            <person name="Flint H.J."/>
        </authorList>
    </citation>
    <scope>NUCLEOTIDE SEQUENCE</scope>
    <source>
        <strain evidence="7">NBRC 108216</strain>
    </source>
</reference>
<protein>
    <submittedName>
        <fullName evidence="7">Monooxygenase</fullName>
    </submittedName>
</protein>
<dbReference type="InterPro" id="IPR050493">
    <property type="entry name" value="FAD-dep_Monooxygenase_BioMet"/>
</dbReference>
<evidence type="ECO:0000256" key="1">
    <source>
        <dbReference type="ARBA" id="ARBA00001974"/>
    </source>
</evidence>
<dbReference type="Gene3D" id="3.50.50.60">
    <property type="entry name" value="FAD/NAD(P)-binding domain"/>
    <property type="match status" value="1"/>
</dbReference>
<dbReference type="RefSeq" id="WP_284372910.1">
    <property type="nucleotide sequence ID" value="NZ_BSNJ01000005.1"/>
</dbReference>
<dbReference type="Pfam" id="PF01494">
    <property type="entry name" value="FAD_binding_3"/>
    <property type="match status" value="1"/>
</dbReference>
<comment type="cofactor">
    <cofactor evidence="1">
        <name>FAD</name>
        <dbReference type="ChEBI" id="CHEBI:57692"/>
    </cofactor>
</comment>
<gene>
    <name evidence="7" type="ORF">GCM10007854_23560</name>
</gene>
<keyword evidence="5 7" id="KW-0503">Monooxygenase</keyword>
<dbReference type="PANTHER" id="PTHR13789">
    <property type="entry name" value="MONOOXYGENASE"/>
    <property type="match status" value="1"/>
</dbReference>
<keyword evidence="3" id="KW-0274">FAD</keyword>
<evidence type="ECO:0000313" key="8">
    <source>
        <dbReference type="Proteomes" id="UP001161390"/>
    </source>
</evidence>
<evidence type="ECO:0000259" key="6">
    <source>
        <dbReference type="Pfam" id="PF01494"/>
    </source>
</evidence>
<evidence type="ECO:0000256" key="4">
    <source>
        <dbReference type="ARBA" id="ARBA00023002"/>
    </source>
</evidence>
<keyword evidence="2" id="KW-0285">Flavoprotein</keyword>
<dbReference type="GO" id="GO:0004497">
    <property type="term" value="F:monooxygenase activity"/>
    <property type="evidence" value="ECO:0007669"/>
    <property type="project" value="UniProtKB-KW"/>
</dbReference>
<organism evidence="7 8">
    <name type="scientific">Algimonas porphyrae</name>
    <dbReference type="NCBI Taxonomy" id="1128113"/>
    <lineage>
        <taxon>Bacteria</taxon>
        <taxon>Pseudomonadati</taxon>
        <taxon>Pseudomonadota</taxon>
        <taxon>Alphaproteobacteria</taxon>
        <taxon>Maricaulales</taxon>
        <taxon>Robiginitomaculaceae</taxon>
        <taxon>Algimonas</taxon>
    </lineage>
</organism>
<reference evidence="7" key="2">
    <citation type="submission" date="2023-01" db="EMBL/GenBank/DDBJ databases">
        <title>Draft genome sequence of Algimonas porphyrae strain NBRC 108216.</title>
        <authorList>
            <person name="Sun Q."/>
            <person name="Mori K."/>
        </authorList>
    </citation>
    <scope>NUCLEOTIDE SEQUENCE</scope>
    <source>
        <strain evidence="7">NBRC 108216</strain>
    </source>
</reference>
<dbReference type="SUPFAM" id="SSF54373">
    <property type="entry name" value="FAD-linked reductases, C-terminal domain"/>
    <property type="match status" value="1"/>
</dbReference>
<sequence length="398" mass="43530">MKVLIAGGGIGGLTTALCCLHHGLDPHIIERAPAISDVGAGIQIPPNAMRIFGALGMTDRIMRDSFAPDAIEARMGRSGRHLFRIPLQDYAQDRWGAPYLHIHRADYVRALADALLERAPNALRLGISVQSHIQSANGVTLQCDNGERVLGDALIGADGIHSAVRTQMLGPDTPCFTGNVAWRAIAPIHALGEFAPPPTACLWMGPNRHAVTYRLRRGELANLVAVVERDDWQGESWSTEGDKADAIADFAGWDPMIMRILEESDTLYRWALFDRDPFPRWTDGSVALLGDAAHPMLPFMAQGAAMAVEDGWAVATELATTPDNVPAALTRYQNRRFARASRVQAGSRANARTFHKSSRPSQLLTYGPMWLAGRILPKAIHARQDWLYSHDETAITQG</sequence>
<dbReference type="Proteomes" id="UP001161390">
    <property type="component" value="Unassembled WGS sequence"/>
</dbReference>
<comment type="caution">
    <text evidence="7">The sequence shown here is derived from an EMBL/GenBank/DDBJ whole genome shotgun (WGS) entry which is preliminary data.</text>
</comment>
<name>A0ABQ5V1I2_9PROT</name>
<feature type="domain" description="FAD-binding" evidence="6">
    <location>
        <begin position="2"/>
        <end position="344"/>
    </location>
</feature>
<dbReference type="PANTHER" id="PTHR13789:SF318">
    <property type="entry name" value="GERANYLGERANYL DIPHOSPHATE REDUCTASE"/>
    <property type="match status" value="1"/>
</dbReference>
<keyword evidence="8" id="KW-1185">Reference proteome</keyword>
<accession>A0ABQ5V1I2</accession>
<evidence type="ECO:0000256" key="5">
    <source>
        <dbReference type="ARBA" id="ARBA00023033"/>
    </source>
</evidence>
<evidence type="ECO:0000256" key="3">
    <source>
        <dbReference type="ARBA" id="ARBA00022827"/>
    </source>
</evidence>